<name>A0A812QII5_9DINO</name>
<comment type="similarity">
    <text evidence="1">Belongs to the methyltransferase superfamily.</text>
</comment>
<feature type="domain" description="Methyltransferase" evidence="5">
    <location>
        <begin position="277"/>
        <end position="381"/>
    </location>
</feature>
<dbReference type="SUPFAM" id="SSF53335">
    <property type="entry name" value="S-adenosyl-L-methionine-dependent methyltransferases"/>
    <property type="match status" value="1"/>
</dbReference>
<evidence type="ECO:0000256" key="3">
    <source>
        <dbReference type="ARBA" id="ARBA00022679"/>
    </source>
</evidence>
<evidence type="ECO:0000256" key="4">
    <source>
        <dbReference type="SAM" id="MobiDB-lite"/>
    </source>
</evidence>
<protein>
    <submittedName>
        <fullName evidence="6">Eef1aknmt protein</fullName>
    </submittedName>
</protein>
<reference evidence="6" key="1">
    <citation type="submission" date="2021-02" db="EMBL/GenBank/DDBJ databases">
        <authorList>
            <person name="Dougan E. K."/>
            <person name="Rhodes N."/>
            <person name="Thang M."/>
            <person name="Chan C."/>
        </authorList>
    </citation>
    <scope>NUCLEOTIDE SEQUENCE</scope>
</reference>
<keyword evidence="7" id="KW-1185">Reference proteome</keyword>
<dbReference type="Pfam" id="PF13649">
    <property type="entry name" value="Methyltransf_25"/>
    <property type="match status" value="1"/>
</dbReference>
<dbReference type="InterPro" id="IPR029063">
    <property type="entry name" value="SAM-dependent_MTases_sf"/>
</dbReference>
<keyword evidence="2" id="KW-0489">Methyltransferase</keyword>
<dbReference type="CDD" id="cd02440">
    <property type="entry name" value="AdoMet_MTases"/>
    <property type="match status" value="1"/>
</dbReference>
<feature type="region of interest" description="Disordered" evidence="4">
    <location>
        <begin position="92"/>
        <end position="122"/>
    </location>
</feature>
<dbReference type="OrthoDB" id="411785at2759"/>
<dbReference type="AlphaFoldDB" id="A0A812QII5"/>
<accession>A0A812QII5</accession>
<sequence length="403" mass="45080">MSSARTAVEALSFSTEKKEFILNDLDPILEKMVAEVIAKAPARPMDFMIAWLRRSANIDESIPSKHCSLQQTNANLRKQLAHMQNFLQEVGAPAEDAGPKEQPSQEPKIGEETVGEETQEDCPRRSDAVQTAGQHCGGEETQKRCGLMLTRIQKETEANRGLAKAREAAEEISRKLAEQALMRGKMRHILLLLACLSQDMQKRVQIEADLREKDAARYLRQVRVRIVEVSKVEYYDRLFGGLEEGEILEWYNTDLAGWEDLGSVFGNITRQRALRRILDLGCGTSRLPVQLARLDFGPRVVVGCDASAVAIARQRVMVQPRRPGQARLIFTVAEASRLPFRDSCFDIIIEKGFLDALLSTRLGEQQVPAVLKEAWRALAAGRATTSGRSSRGCQKPCPWLELL</sequence>
<organism evidence="6 7">
    <name type="scientific">Symbiodinium natans</name>
    <dbReference type="NCBI Taxonomy" id="878477"/>
    <lineage>
        <taxon>Eukaryota</taxon>
        <taxon>Sar</taxon>
        <taxon>Alveolata</taxon>
        <taxon>Dinophyceae</taxon>
        <taxon>Suessiales</taxon>
        <taxon>Symbiodiniaceae</taxon>
        <taxon>Symbiodinium</taxon>
    </lineage>
</organism>
<gene>
    <name evidence="6" type="primary">eef1aknmt</name>
    <name evidence="6" type="ORF">SNAT2548_LOCUS20664</name>
</gene>
<evidence type="ECO:0000259" key="5">
    <source>
        <dbReference type="Pfam" id="PF13649"/>
    </source>
</evidence>
<dbReference type="GO" id="GO:0032259">
    <property type="term" value="P:methylation"/>
    <property type="evidence" value="ECO:0007669"/>
    <property type="project" value="UniProtKB-KW"/>
</dbReference>
<evidence type="ECO:0000256" key="2">
    <source>
        <dbReference type="ARBA" id="ARBA00022603"/>
    </source>
</evidence>
<dbReference type="InterPro" id="IPR041698">
    <property type="entry name" value="Methyltransf_25"/>
</dbReference>
<evidence type="ECO:0000256" key="1">
    <source>
        <dbReference type="ARBA" id="ARBA00008361"/>
    </source>
</evidence>
<dbReference type="InterPro" id="IPR051419">
    <property type="entry name" value="Lys/N-term_MeTrsfase_sf"/>
</dbReference>
<dbReference type="PANTHER" id="PTHR12176">
    <property type="entry name" value="SAM-DEPENDENT METHYLTRANSFERASE SUPERFAMILY PROTEIN"/>
    <property type="match status" value="1"/>
</dbReference>
<dbReference type="Proteomes" id="UP000604046">
    <property type="component" value="Unassembled WGS sequence"/>
</dbReference>
<dbReference type="PANTHER" id="PTHR12176:SF83">
    <property type="entry name" value="CITRATE SYNTHASE-LYSINE N-METHYLTRANSFERASE CSKMT, MITOCHONDRIAL"/>
    <property type="match status" value="1"/>
</dbReference>
<dbReference type="Gene3D" id="3.40.50.150">
    <property type="entry name" value="Vaccinia Virus protein VP39"/>
    <property type="match status" value="1"/>
</dbReference>
<evidence type="ECO:0000313" key="7">
    <source>
        <dbReference type="Proteomes" id="UP000604046"/>
    </source>
</evidence>
<dbReference type="GO" id="GO:0008168">
    <property type="term" value="F:methyltransferase activity"/>
    <property type="evidence" value="ECO:0007669"/>
    <property type="project" value="UniProtKB-KW"/>
</dbReference>
<evidence type="ECO:0000313" key="6">
    <source>
        <dbReference type="EMBL" id="CAE7378413.1"/>
    </source>
</evidence>
<keyword evidence="3" id="KW-0808">Transferase</keyword>
<comment type="caution">
    <text evidence="6">The sequence shown here is derived from an EMBL/GenBank/DDBJ whole genome shotgun (WGS) entry which is preliminary data.</text>
</comment>
<proteinExistence type="inferred from homology"/>
<dbReference type="EMBL" id="CAJNDS010002217">
    <property type="protein sequence ID" value="CAE7378413.1"/>
    <property type="molecule type" value="Genomic_DNA"/>
</dbReference>